<protein>
    <submittedName>
        <fullName evidence="4">NAD(P)H-quinone oxidoreductase</fullName>
    </submittedName>
</protein>
<dbReference type="InterPro" id="IPR014189">
    <property type="entry name" value="Quinone_OxRdtase_PIG3"/>
</dbReference>
<keyword evidence="2" id="KW-0560">Oxidoreductase</keyword>
<dbReference type="SUPFAM" id="SSF51735">
    <property type="entry name" value="NAD(P)-binding Rossmann-fold domains"/>
    <property type="match status" value="1"/>
</dbReference>
<dbReference type="Pfam" id="PF08240">
    <property type="entry name" value="ADH_N"/>
    <property type="match status" value="1"/>
</dbReference>
<evidence type="ECO:0000259" key="3">
    <source>
        <dbReference type="SMART" id="SM00829"/>
    </source>
</evidence>
<dbReference type="InterPro" id="IPR011032">
    <property type="entry name" value="GroES-like_sf"/>
</dbReference>
<dbReference type="PANTHER" id="PTHR48106">
    <property type="entry name" value="QUINONE OXIDOREDUCTASE PIG3-RELATED"/>
    <property type="match status" value="1"/>
</dbReference>
<dbReference type="InterPro" id="IPR013154">
    <property type="entry name" value="ADH-like_N"/>
</dbReference>
<accession>A0ABU8S8T2</accession>
<dbReference type="PANTHER" id="PTHR48106:SF8">
    <property type="entry name" value="OS02G0805600 PROTEIN"/>
    <property type="match status" value="1"/>
</dbReference>
<proteinExistence type="predicted"/>
<organism evidence="4 5">
    <name type="scientific">Novosphingobium aquae</name>
    <dbReference type="NCBI Taxonomy" id="3133435"/>
    <lineage>
        <taxon>Bacteria</taxon>
        <taxon>Pseudomonadati</taxon>
        <taxon>Pseudomonadota</taxon>
        <taxon>Alphaproteobacteria</taxon>
        <taxon>Sphingomonadales</taxon>
        <taxon>Sphingomonadaceae</taxon>
        <taxon>Novosphingobium</taxon>
    </lineage>
</organism>
<feature type="domain" description="Enoyl reductase (ER)" evidence="3">
    <location>
        <begin position="21"/>
        <end position="334"/>
    </location>
</feature>
<dbReference type="Pfam" id="PF13602">
    <property type="entry name" value="ADH_zinc_N_2"/>
    <property type="match status" value="1"/>
</dbReference>
<evidence type="ECO:0000256" key="2">
    <source>
        <dbReference type="ARBA" id="ARBA00023002"/>
    </source>
</evidence>
<evidence type="ECO:0000313" key="5">
    <source>
        <dbReference type="Proteomes" id="UP001379235"/>
    </source>
</evidence>
<name>A0ABU8S8T2_9SPHN</name>
<dbReference type="NCBIfam" id="TIGR02824">
    <property type="entry name" value="quinone_pig3"/>
    <property type="match status" value="1"/>
</dbReference>
<comment type="caution">
    <text evidence="4">The sequence shown here is derived from an EMBL/GenBank/DDBJ whole genome shotgun (WGS) entry which is preliminary data.</text>
</comment>
<dbReference type="RefSeq" id="WP_339966842.1">
    <property type="nucleotide sequence ID" value="NZ_JBBHJY010000004.1"/>
</dbReference>
<dbReference type="Gene3D" id="3.40.50.720">
    <property type="entry name" value="NAD(P)-binding Rossmann-like Domain"/>
    <property type="match status" value="1"/>
</dbReference>
<sequence length="337" mass="35017">MADLPDSMPKTMVAMGFDAPGGPEVLRSEVLPMPVPGPGQVLLKVAYAGVNRPDVVQRQGFYPAPAGASPIPGLEVSGEVVALGEGVSTDLFGRKVCSLVAGGGYAEYCLAEADQCLPVPPGLPLDQAAALPETLMTVWHNVFERACAREGETILVHGGTSGIGSMACLLGKLYGLTVIVTCGGPDKCKAALAIGADHAIDYKAADFVEEVARITGGAGVHIVLDMVAGDYVARNLRCLGEDGRHVTIAVQGGTRAEINMAAVMSRRLMLTGSTLRPRSKAFKAALVAELRDTVWPLVGEGALRPVMDQAFALTDVAAAHQRMEAGAHIGKIVLKVG</sequence>
<dbReference type="InterPro" id="IPR020843">
    <property type="entry name" value="ER"/>
</dbReference>
<reference evidence="4 5" key="1">
    <citation type="submission" date="2024-03" db="EMBL/GenBank/DDBJ databases">
        <authorList>
            <person name="Jo J.-H."/>
        </authorList>
    </citation>
    <scope>NUCLEOTIDE SEQUENCE [LARGE SCALE GENOMIC DNA]</scope>
    <source>
        <strain evidence="4 5">AS3R-12</strain>
    </source>
</reference>
<dbReference type="CDD" id="cd05276">
    <property type="entry name" value="p53_inducible_oxidoreductase"/>
    <property type="match status" value="1"/>
</dbReference>
<dbReference type="SMART" id="SM00829">
    <property type="entry name" value="PKS_ER"/>
    <property type="match status" value="1"/>
</dbReference>
<evidence type="ECO:0000256" key="1">
    <source>
        <dbReference type="ARBA" id="ARBA00022857"/>
    </source>
</evidence>
<keyword evidence="1" id="KW-0521">NADP</keyword>
<dbReference type="SUPFAM" id="SSF50129">
    <property type="entry name" value="GroES-like"/>
    <property type="match status" value="1"/>
</dbReference>
<gene>
    <name evidence="4" type="ORF">WG900_10240</name>
</gene>
<dbReference type="InterPro" id="IPR036291">
    <property type="entry name" value="NAD(P)-bd_dom_sf"/>
</dbReference>
<evidence type="ECO:0000313" key="4">
    <source>
        <dbReference type="EMBL" id="MEJ6010297.1"/>
    </source>
</evidence>
<dbReference type="Proteomes" id="UP001379235">
    <property type="component" value="Unassembled WGS sequence"/>
</dbReference>
<dbReference type="Gene3D" id="3.90.180.10">
    <property type="entry name" value="Medium-chain alcohol dehydrogenases, catalytic domain"/>
    <property type="match status" value="1"/>
</dbReference>
<keyword evidence="5" id="KW-1185">Reference proteome</keyword>
<dbReference type="EMBL" id="JBBHJY010000004">
    <property type="protein sequence ID" value="MEJ6010297.1"/>
    <property type="molecule type" value="Genomic_DNA"/>
</dbReference>